<evidence type="ECO:0000259" key="2">
    <source>
        <dbReference type="Pfam" id="PF09603"/>
    </source>
</evidence>
<protein>
    <submittedName>
        <fullName evidence="3">Uncharacterized protein (TIGR02145 family)</fullName>
    </submittedName>
</protein>
<evidence type="ECO:0000256" key="1">
    <source>
        <dbReference type="SAM" id="SignalP"/>
    </source>
</evidence>
<feature type="domain" description="Fibrobacter succinogenes major paralogous" evidence="2">
    <location>
        <begin position="55"/>
        <end position="213"/>
    </location>
</feature>
<proteinExistence type="predicted"/>
<gene>
    <name evidence="3" type="ORF">LX87_02198</name>
</gene>
<comment type="caution">
    <text evidence="3">The sequence shown here is derived from an EMBL/GenBank/DDBJ whole genome shotgun (WGS) entry which is preliminary data.</text>
</comment>
<dbReference type="NCBIfam" id="TIGR02145">
    <property type="entry name" value="Fib_succ_major"/>
    <property type="match status" value="1"/>
</dbReference>
<feature type="signal peptide" evidence="1">
    <location>
        <begin position="1"/>
        <end position="28"/>
    </location>
</feature>
<evidence type="ECO:0000313" key="3">
    <source>
        <dbReference type="EMBL" id="RAK00492.1"/>
    </source>
</evidence>
<sequence length="215" mass="23720">MKRSINKPTTPFLSILFLSVLMTFPGCRKEQNNPNEIPAPLTTSVQINGKTYPVVAIGNQLWTAENYAGPGGSPYRTGNEKPEYGRYYTFEEAKAVPLPNNWRIPTLQDYKTLAESQGVIFNGNRATGQDALKKLVSKTNWLTIPGTNSSGFNAQPAGYSYQKSAPMDGDISEFWLADSNSVSIQESAGGKGHNMAFYSTTGPGYRFNLRFVRNK</sequence>
<keyword evidence="1" id="KW-0732">Signal</keyword>
<dbReference type="Pfam" id="PF09603">
    <property type="entry name" value="Fib_succ_major"/>
    <property type="match status" value="1"/>
</dbReference>
<dbReference type="Proteomes" id="UP000248790">
    <property type="component" value="Unassembled WGS sequence"/>
</dbReference>
<accession>A0A327X2N9</accession>
<keyword evidence="4" id="KW-1185">Reference proteome</keyword>
<dbReference type="RefSeq" id="WP_111628227.1">
    <property type="nucleotide sequence ID" value="NZ_QLMC01000002.1"/>
</dbReference>
<dbReference type="EMBL" id="QLMC01000002">
    <property type="protein sequence ID" value="RAK00492.1"/>
    <property type="molecule type" value="Genomic_DNA"/>
</dbReference>
<dbReference type="InterPro" id="IPR011871">
    <property type="entry name" value="Fib_succ_major"/>
</dbReference>
<evidence type="ECO:0000313" key="4">
    <source>
        <dbReference type="Proteomes" id="UP000248790"/>
    </source>
</evidence>
<reference evidence="3 4" key="1">
    <citation type="submission" date="2018-06" db="EMBL/GenBank/DDBJ databases">
        <title>Genomic Encyclopedia of Archaeal and Bacterial Type Strains, Phase II (KMG-II): from individual species to whole genera.</title>
        <authorList>
            <person name="Goeker M."/>
        </authorList>
    </citation>
    <scope>NUCLEOTIDE SEQUENCE [LARGE SCALE GENOMIC DNA]</scope>
    <source>
        <strain evidence="3 4">DSM 21851</strain>
    </source>
</reference>
<dbReference type="OrthoDB" id="9805760at2"/>
<feature type="chain" id="PRO_5016302321" evidence="1">
    <location>
        <begin position="29"/>
        <end position="215"/>
    </location>
</feature>
<name>A0A327X2N9_LARAB</name>
<organism evidence="3 4">
    <name type="scientific">Larkinella arboricola</name>
    <dbReference type="NCBI Taxonomy" id="643671"/>
    <lineage>
        <taxon>Bacteria</taxon>
        <taxon>Pseudomonadati</taxon>
        <taxon>Bacteroidota</taxon>
        <taxon>Cytophagia</taxon>
        <taxon>Cytophagales</taxon>
        <taxon>Spirosomataceae</taxon>
        <taxon>Larkinella</taxon>
    </lineage>
</organism>
<dbReference type="AlphaFoldDB" id="A0A327X2N9"/>